<proteinExistence type="predicted"/>
<keyword evidence="1" id="KW-0472">Membrane</keyword>
<evidence type="ECO:0000313" key="2">
    <source>
        <dbReference type="EMBL" id="CAD7575473.1"/>
    </source>
</evidence>
<gene>
    <name evidence="2" type="ORF">TCMB3V08_LOCUS8064</name>
</gene>
<evidence type="ECO:0000256" key="1">
    <source>
        <dbReference type="SAM" id="Phobius"/>
    </source>
</evidence>
<dbReference type="AlphaFoldDB" id="A0A7R9JA25"/>
<dbReference type="EMBL" id="OE183240">
    <property type="protein sequence ID" value="CAD7575473.1"/>
    <property type="molecule type" value="Genomic_DNA"/>
</dbReference>
<organism evidence="2">
    <name type="scientific">Timema californicum</name>
    <name type="common">California timema</name>
    <name type="synonym">Walking stick</name>
    <dbReference type="NCBI Taxonomy" id="61474"/>
    <lineage>
        <taxon>Eukaryota</taxon>
        <taxon>Metazoa</taxon>
        <taxon>Ecdysozoa</taxon>
        <taxon>Arthropoda</taxon>
        <taxon>Hexapoda</taxon>
        <taxon>Insecta</taxon>
        <taxon>Pterygota</taxon>
        <taxon>Neoptera</taxon>
        <taxon>Polyneoptera</taxon>
        <taxon>Phasmatodea</taxon>
        <taxon>Timematodea</taxon>
        <taxon>Timematoidea</taxon>
        <taxon>Timematidae</taxon>
        <taxon>Timema</taxon>
    </lineage>
</organism>
<sequence length="88" mass="10438">MNGGLKEIWDDPDRDGGMMMWSEISKSWLWRTIERRRLSTEHGQRVLSKMWRFLFTTAVLLAAFAVLETAANPIPYEYEYIDPFTTYE</sequence>
<accession>A0A7R9JA25</accession>
<name>A0A7R9JA25_TIMCA</name>
<protein>
    <submittedName>
        <fullName evidence="2">(California timema) hypothetical protein</fullName>
    </submittedName>
</protein>
<keyword evidence="1" id="KW-0812">Transmembrane</keyword>
<keyword evidence="1" id="KW-1133">Transmembrane helix</keyword>
<reference evidence="2" key="1">
    <citation type="submission" date="2020-11" db="EMBL/GenBank/DDBJ databases">
        <authorList>
            <person name="Tran Van P."/>
        </authorList>
    </citation>
    <scope>NUCLEOTIDE SEQUENCE</scope>
</reference>
<feature type="transmembrane region" description="Helical" evidence="1">
    <location>
        <begin position="53"/>
        <end position="74"/>
    </location>
</feature>